<name>A0A838A021_9PSEU</name>
<dbReference type="Pfam" id="PF00962">
    <property type="entry name" value="A_deaminase"/>
    <property type="match status" value="1"/>
</dbReference>
<keyword evidence="6" id="KW-0862">Zinc</keyword>
<reference evidence="8 9" key="1">
    <citation type="submission" date="2020-07" db="EMBL/GenBank/DDBJ databases">
        <title>Genome of Haloechinothrix sp.</title>
        <authorList>
            <person name="Tang S.-K."/>
            <person name="Yang L."/>
            <person name="Zhu W.-Y."/>
        </authorList>
    </citation>
    <scope>NUCLEOTIDE SEQUENCE [LARGE SCALE GENOMIC DNA]</scope>
    <source>
        <strain evidence="8 9">YIM 98757</strain>
    </source>
</reference>
<protein>
    <recommendedName>
        <fullName evidence="3">adenosine deaminase</fullName>
        <ecNumber evidence="3">3.5.4.4</ecNumber>
    </recommendedName>
</protein>
<evidence type="ECO:0000313" key="9">
    <source>
        <dbReference type="Proteomes" id="UP000582974"/>
    </source>
</evidence>
<dbReference type="GO" id="GO:0005829">
    <property type="term" value="C:cytosol"/>
    <property type="evidence" value="ECO:0007669"/>
    <property type="project" value="TreeGrafter"/>
</dbReference>
<dbReference type="InterPro" id="IPR006330">
    <property type="entry name" value="Ado/ade_deaminase"/>
</dbReference>
<keyword evidence="4" id="KW-0479">Metal-binding</keyword>
<sequence>MASEPAPTPVPRYELHCHLDGSVRPSTIAELAREQGMTLAAPVEHLVVAPAHCGSLSRFLSYIDVPLQVLQSPEALRRAARELVEDFRTDGVVYGEVRFAPQLHCRRGMTQDEAVASVAEGLAAGRESTGVATGLLLCCLRHQSPQESLAVAETALRHKDAVAGLDLAGDEQNHPATPHREAFELAHAAGLACTVHAGEVAGPASMWEAIDVLGARRIGHGVRCVGDRALLDRLRRERIALEMCPTSNVQTGAVAGLDDHPATTLLDDGLAVTVNTDTRTTSATTLSHEFGMLREVAGWTTDHETRVRFHAAAAAFDLPTARAPGAPSA</sequence>
<dbReference type="NCBIfam" id="TIGR01430">
    <property type="entry name" value="aden_deam"/>
    <property type="match status" value="1"/>
</dbReference>
<dbReference type="GO" id="GO:0006154">
    <property type="term" value="P:adenosine catabolic process"/>
    <property type="evidence" value="ECO:0007669"/>
    <property type="project" value="TreeGrafter"/>
</dbReference>
<comment type="similarity">
    <text evidence="2">Belongs to the metallo-dependent hydrolases superfamily. Adenosine and AMP deaminases family.</text>
</comment>
<dbReference type="GO" id="GO:0046872">
    <property type="term" value="F:metal ion binding"/>
    <property type="evidence" value="ECO:0007669"/>
    <property type="project" value="UniProtKB-KW"/>
</dbReference>
<dbReference type="Proteomes" id="UP000582974">
    <property type="component" value="Unassembled WGS sequence"/>
</dbReference>
<dbReference type="InterPro" id="IPR001365">
    <property type="entry name" value="A_deaminase_dom"/>
</dbReference>
<dbReference type="EC" id="3.5.4.4" evidence="3"/>
<gene>
    <name evidence="8" type="primary">add</name>
    <name evidence="8" type="ORF">H0B56_09955</name>
</gene>
<comment type="caution">
    <text evidence="8">The sequence shown here is derived from an EMBL/GenBank/DDBJ whole genome shotgun (WGS) entry which is preliminary data.</text>
</comment>
<organism evidence="8 9">
    <name type="scientific">Haloechinothrix aidingensis</name>
    <dbReference type="NCBI Taxonomy" id="2752311"/>
    <lineage>
        <taxon>Bacteria</taxon>
        <taxon>Bacillati</taxon>
        <taxon>Actinomycetota</taxon>
        <taxon>Actinomycetes</taxon>
        <taxon>Pseudonocardiales</taxon>
        <taxon>Pseudonocardiaceae</taxon>
        <taxon>Haloechinothrix</taxon>
    </lineage>
</organism>
<proteinExistence type="inferred from homology"/>
<evidence type="ECO:0000256" key="1">
    <source>
        <dbReference type="ARBA" id="ARBA00001947"/>
    </source>
</evidence>
<dbReference type="SUPFAM" id="SSF51556">
    <property type="entry name" value="Metallo-dependent hydrolases"/>
    <property type="match status" value="1"/>
</dbReference>
<dbReference type="AlphaFoldDB" id="A0A838A021"/>
<evidence type="ECO:0000256" key="6">
    <source>
        <dbReference type="ARBA" id="ARBA00022833"/>
    </source>
</evidence>
<dbReference type="GO" id="GO:0004000">
    <property type="term" value="F:adenosine deaminase activity"/>
    <property type="evidence" value="ECO:0007669"/>
    <property type="project" value="TreeGrafter"/>
</dbReference>
<evidence type="ECO:0000256" key="2">
    <source>
        <dbReference type="ARBA" id="ARBA00006676"/>
    </source>
</evidence>
<evidence type="ECO:0000313" key="8">
    <source>
        <dbReference type="EMBL" id="MBA0125864.1"/>
    </source>
</evidence>
<dbReference type="InterPro" id="IPR032466">
    <property type="entry name" value="Metal_Hydrolase"/>
</dbReference>
<evidence type="ECO:0000256" key="3">
    <source>
        <dbReference type="ARBA" id="ARBA00012784"/>
    </source>
</evidence>
<dbReference type="PANTHER" id="PTHR11409:SF43">
    <property type="entry name" value="ADENOSINE DEAMINASE"/>
    <property type="match status" value="1"/>
</dbReference>
<dbReference type="GO" id="GO:0043103">
    <property type="term" value="P:hypoxanthine salvage"/>
    <property type="evidence" value="ECO:0007669"/>
    <property type="project" value="TreeGrafter"/>
</dbReference>
<dbReference type="PANTHER" id="PTHR11409">
    <property type="entry name" value="ADENOSINE DEAMINASE"/>
    <property type="match status" value="1"/>
</dbReference>
<dbReference type="Gene3D" id="3.20.20.140">
    <property type="entry name" value="Metal-dependent hydrolases"/>
    <property type="match status" value="1"/>
</dbReference>
<dbReference type="EMBL" id="JACCKD010000003">
    <property type="protein sequence ID" value="MBA0125864.1"/>
    <property type="molecule type" value="Genomic_DNA"/>
</dbReference>
<dbReference type="GO" id="GO:0046103">
    <property type="term" value="P:inosine biosynthetic process"/>
    <property type="evidence" value="ECO:0007669"/>
    <property type="project" value="TreeGrafter"/>
</dbReference>
<accession>A0A838A021</accession>
<evidence type="ECO:0000256" key="4">
    <source>
        <dbReference type="ARBA" id="ARBA00022723"/>
    </source>
</evidence>
<feature type="domain" description="Adenosine deaminase" evidence="7">
    <location>
        <begin position="11"/>
        <end position="316"/>
    </location>
</feature>
<keyword evidence="5 8" id="KW-0378">Hydrolase</keyword>
<evidence type="ECO:0000259" key="7">
    <source>
        <dbReference type="Pfam" id="PF00962"/>
    </source>
</evidence>
<keyword evidence="9" id="KW-1185">Reference proteome</keyword>
<evidence type="ECO:0000256" key="5">
    <source>
        <dbReference type="ARBA" id="ARBA00022801"/>
    </source>
</evidence>
<comment type="cofactor">
    <cofactor evidence="1">
        <name>Zn(2+)</name>
        <dbReference type="ChEBI" id="CHEBI:29105"/>
    </cofactor>
</comment>